<keyword evidence="3 4" id="KW-0408">Iron</keyword>
<gene>
    <name evidence="7" type="ORF">D1224_10200</name>
</gene>
<keyword evidence="2 4" id="KW-0479">Metal-binding</keyword>
<dbReference type="GO" id="GO:0009055">
    <property type="term" value="F:electron transfer activity"/>
    <property type="evidence" value="ECO:0007669"/>
    <property type="project" value="InterPro"/>
</dbReference>
<evidence type="ECO:0000256" key="3">
    <source>
        <dbReference type="ARBA" id="ARBA00023004"/>
    </source>
</evidence>
<protein>
    <recommendedName>
        <fullName evidence="6">Cytochrome c domain-containing protein</fullName>
    </recommendedName>
</protein>
<evidence type="ECO:0000256" key="5">
    <source>
        <dbReference type="SAM" id="MobiDB-lite"/>
    </source>
</evidence>
<dbReference type="AlphaFoldDB" id="A0A399R2W4"/>
<feature type="region of interest" description="Disordered" evidence="5">
    <location>
        <begin position="8"/>
        <end position="30"/>
    </location>
</feature>
<dbReference type="GO" id="GO:0020037">
    <property type="term" value="F:heme binding"/>
    <property type="evidence" value="ECO:0007669"/>
    <property type="project" value="InterPro"/>
</dbReference>
<feature type="domain" description="Cytochrome c" evidence="6">
    <location>
        <begin position="11"/>
        <end position="103"/>
    </location>
</feature>
<organism evidence="7 8">
    <name type="scientific">Henriciella barbarensis</name>
    <dbReference type="NCBI Taxonomy" id="86342"/>
    <lineage>
        <taxon>Bacteria</taxon>
        <taxon>Pseudomonadati</taxon>
        <taxon>Pseudomonadota</taxon>
        <taxon>Alphaproteobacteria</taxon>
        <taxon>Hyphomonadales</taxon>
        <taxon>Hyphomonadaceae</taxon>
        <taxon>Henriciella</taxon>
    </lineage>
</organism>
<dbReference type="EMBL" id="QWGB01000005">
    <property type="protein sequence ID" value="RIJ24575.1"/>
    <property type="molecule type" value="Genomic_DNA"/>
</dbReference>
<keyword evidence="8" id="KW-1185">Reference proteome</keyword>
<comment type="caution">
    <text evidence="7">The sequence shown here is derived from an EMBL/GenBank/DDBJ whole genome shotgun (WGS) entry which is preliminary data.</text>
</comment>
<evidence type="ECO:0000256" key="1">
    <source>
        <dbReference type="ARBA" id="ARBA00022617"/>
    </source>
</evidence>
<dbReference type="Pfam" id="PF00034">
    <property type="entry name" value="Cytochrom_C"/>
    <property type="match status" value="1"/>
</dbReference>
<sequence>MALLVAGCSAGDTTSGTSAQTAETTPVDDQRLRGQSLALTCSGCHGGGGAAVPDYRHLDRDLLEARLLAYREDANGKTVMHRLMRGYDEADISAVAAYLTTPGDG</sequence>
<dbReference type="InterPro" id="IPR009056">
    <property type="entry name" value="Cyt_c-like_dom"/>
</dbReference>
<dbReference type="Gene3D" id="1.10.760.10">
    <property type="entry name" value="Cytochrome c-like domain"/>
    <property type="match status" value="1"/>
</dbReference>
<dbReference type="PROSITE" id="PS51007">
    <property type="entry name" value="CYTC"/>
    <property type="match status" value="1"/>
</dbReference>
<evidence type="ECO:0000313" key="8">
    <source>
        <dbReference type="Proteomes" id="UP000265431"/>
    </source>
</evidence>
<dbReference type="GO" id="GO:0046872">
    <property type="term" value="F:metal ion binding"/>
    <property type="evidence" value="ECO:0007669"/>
    <property type="project" value="UniProtKB-KW"/>
</dbReference>
<dbReference type="InterPro" id="IPR036909">
    <property type="entry name" value="Cyt_c-like_dom_sf"/>
</dbReference>
<evidence type="ECO:0000259" key="6">
    <source>
        <dbReference type="PROSITE" id="PS51007"/>
    </source>
</evidence>
<feature type="compositionally biased region" description="Polar residues" evidence="5">
    <location>
        <begin position="11"/>
        <end position="24"/>
    </location>
</feature>
<keyword evidence="1 4" id="KW-0349">Heme</keyword>
<dbReference type="Proteomes" id="UP000265431">
    <property type="component" value="Unassembled WGS sequence"/>
</dbReference>
<accession>A0A399R2W4</accession>
<name>A0A399R2W4_9PROT</name>
<dbReference type="SUPFAM" id="SSF46626">
    <property type="entry name" value="Cytochrome c"/>
    <property type="match status" value="1"/>
</dbReference>
<proteinExistence type="predicted"/>
<evidence type="ECO:0000313" key="7">
    <source>
        <dbReference type="EMBL" id="RIJ24575.1"/>
    </source>
</evidence>
<reference evidence="7 8" key="1">
    <citation type="submission" date="2018-08" db="EMBL/GenBank/DDBJ databases">
        <title>Henriciella mobilis sp. nov., isolated from seawater.</title>
        <authorList>
            <person name="Cheng H."/>
            <person name="Wu Y.-H."/>
            <person name="Xu X.-W."/>
            <person name="Guo L.-L."/>
        </authorList>
    </citation>
    <scope>NUCLEOTIDE SEQUENCE [LARGE SCALE GENOMIC DNA]</scope>
    <source>
        <strain evidence="7 8">CCUG66934</strain>
    </source>
</reference>
<evidence type="ECO:0000256" key="2">
    <source>
        <dbReference type="ARBA" id="ARBA00022723"/>
    </source>
</evidence>
<evidence type="ECO:0000256" key="4">
    <source>
        <dbReference type="PROSITE-ProRule" id="PRU00433"/>
    </source>
</evidence>